<keyword evidence="1 4" id="KW-0436">Ligase</keyword>
<evidence type="ECO:0000256" key="1">
    <source>
        <dbReference type="ARBA" id="ARBA00022598"/>
    </source>
</evidence>
<dbReference type="EMBL" id="LPWG01000013">
    <property type="protein sequence ID" value="ODR98709.1"/>
    <property type="molecule type" value="Genomic_DNA"/>
</dbReference>
<dbReference type="Gene3D" id="3.30.590.20">
    <property type="match status" value="1"/>
</dbReference>
<dbReference type="EC" id="6.3.2.2" evidence="4"/>
<comment type="caution">
    <text evidence="5">The sequence shown here is derived from an EMBL/GenBank/DDBJ whole genome shotgun (WGS) entry which is preliminary data.</text>
</comment>
<comment type="function">
    <text evidence="4">ATP-dependent carboxylate-amine ligase which exhibits weak glutamate--cysteine ligase activity.</text>
</comment>
<evidence type="ECO:0000256" key="4">
    <source>
        <dbReference type="HAMAP-Rule" id="MF_01609"/>
    </source>
</evidence>
<accession>A0A1E3VYW7</accession>
<evidence type="ECO:0000313" key="6">
    <source>
        <dbReference type="Proteomes" id="UP000094501"/>
    </source>
</evidence>
<evidence type="ECO:0000313" key="5">
    <source>
        <dbReference type="EMBL" id="ODR98709.1"/>
    </source>
</evidence>
<gene>
    <name evidence="5" type="ORF">AUC68_08620</name>
</gene>
<dbReference type="NCBIfam" id="NF010039">
    <property type="entry name" value="PRK13515.1"/>
    <property type="match status" value="1"/>
</dbReference>
<dbReference type="GO" id="GO:0004357">
    <property type="term" value="F:glutamate-cysteine ligase activity"/>
    <property type="evidence" value="ECO:0007669"/>
    <property type="project" value="UniProtKB-EC"/>
</dbReference>
<dbReference type="InterPro" id="IPR006336">
    <property type="entry name" value="GCS2"/>
</dbReference>
<dbReference type="InterPro" id="IPR011793">
    <property type="entry name" value="YbdK"/>
</dbReference>
<proteinExistence type="inferred from homology"/>
<comment type="similarity">
    <text evidence="4">Belongs to the glutamate--cysteine ligase type 2 family. YbdK subfamily.</text>
</comment>
<dbReference type="GO" id="GO:0005524">
    <property type="term" value="F:ATP binding"/>
    <property type="evidence" value="ECO:0007669"/>
    <property type="project" value="UniProtKB-KW"/>
</dbReference>
<keyword evidence="3 4" id="KW-0067">ATP-binding</keyword>
<dbReference type="AlphaFoldDB" id="A0A1E3VYW7"/>
<evidence type="ECO:0000256" key="3">
    <source>
        <dbReference type="ARBA" id="ARBA00022840"/>
    </source>
</evidence>
<dbReference type="SUPFAM" id="SSF55931">
    <property type="entry name" value="Glutamine synthetase/guanido kinase"/>
    <property type="match status" value="1"/>
</dbReference>
<dbReference type="InterPro" id="IPR014746">
    <property type="entry name" value="Gln_synth/guanido_kin_cat_dom"/>
</dbReference>
<dbReference type="GO" id="GO:0042398">
    <property type="term" value="P:modified amino acid biosynthetic process"/>
    <property type="evidence" value="ECO:0007669"/>
    <property type="project" value="InterPro"/>
</dbReference>
<protein>
    <recommendedName>
        <fullName evidence="4">Putative glutamate--cysteine ligase 2</fullName>
        <ecNumber evidence="4">6.3.2.2</ecNumber>
    </recommendedName>
    <alternativeName>
        <fullName evidence="4">Gamma-glutamylcysteine synthetase 2</fullName>
        <shortName evidence="4">GCS 2</shortName>
        <shortName evidence="4">Gamma-GCS 2</shortName>
    </alternativeName>
</protein>
<keyword evidence="2 4" id="KW-0547">Nucleotide-binding</keyword>
<dbReference type="Proteomes" id="UP000094501">
    <property type="component" value="Unassembled WGS sequence"/>
</dbReference>
<dbReference type="PANTHER" id="PTHR36510">
    <property type="entry name" value="GLUTAMATE--CYSTEINE LIGASE 2-RELATED"/>
    <property type="match status" value="1"/>
</dbReference>
<comment type="catalytic activity">
    <reaction evidence="4">
        <text>L-cysteine + L-glutamate + ATP = gamma-L-glutamyl-L-cysteine + ADP + phosphate + H(+)</text>
        <dbReference type="Rhea" id="RHEA:13285"/>
        <dbReference type="ChEBI" id="CHEBI:15378"/>
        <dbReference type="ChEBI" id="CHEBI:29985"/>
        <dbReference type="ChEBI" id="CHEBI:30616"/>
        <dbReference type="ChEBI" id="CHEBI:35235"/>
        <dbReference type="ChEBI" id="CHEBI:43474"/>
        <dbReference type="ChEBI" id="CHEBI:58173"/>
        <dbReference type="ChEBI" id="CHEBI:456216"/>
        <dbReference type="EC" id="6.3.2.2"/>
    </reaction>
</comment>
<evidence type="ECO:0000256" key="2">
    <source>
        <dbReference type="ARBA" id="ARBA00022741"/>
    </source>
</evidence>
<dbReference type="HAMAP" id="MF_01609">
    <property type="entry name" value="Glu_cys_ligase_2"/>
    <property type="match status" value="1"/>
</dbReference>
<reference evidence="5 6" key="1">
    <citation type="journal article" date="2016" name="Environ. Microbiol.">
        <title>New Methyloceanibacter diversity from North Sea sediments includes methanotroph containing solely the soluble methane monooxygenase.</title>
        <authorList>
            <person name="Vekeman B."/>
            <person name="Kerckhof F.M."/>
            <person name="Cremers G."/>
            <person name="de Vos P."/>
            <person name="Vandamme P."/>
            <person name="Boon N."/>
            <person name="Op den Camp H.J."/>
            <person name="Heylen K."/>
        </authorList>
    </citation>
    <scope>NUCLEOTIDE SEQUENCE [LARGE SCALE GENOMIC DNA]</scope>
    <source>
        <strain evidence="5 6">R-67174</strain>
    </source>
</reference>
<name>A0A1E3VYW7_9HYPH</name>
<organism evidence="5 6">
    <name type="scientific">Methyloceanibacter methanicus</name>
    <dbReference type="NCBI Taxonomy" id="1774968"/>
    <lineage>
        <taxon>Bacteria</taxon>
        <taxon>Pseudomonadati</taxon>
        <taxon>Pseudomonadota</taxon>
        <taxon>Alphaproteobacteria</taxon>
        <taxon>Hyphomicrobiales</taxon>
        <taxon>Hyphomicrobiaceae</taxon>
        <taxon>Methyloceanibacter</taxon>
    </lineage>
</organism>
<keyword evidence="6" id="KW-1185">Reference proteome</keyword>
<dbReference type="STRING" id="1774968.AUC68_08620"/>
<dbReference type="PANTHER" id="PTHR36510:SF1">
    <property type="entry name" value="GLUTAMATE--CYSTEINE LIGASE 2-RELATED"/>
    <property type="match status" value="1"/>
</dbReference>
<dbReference type="Pfam" id="PF04107">
    <property type="entry name" value="GCS2"/>
    <property type="match status" value="1"/>
</dbReference>
<sequence>MQEPKFSIGIEEEYLLVDKQTRDLVPEPPAALLTKAEGAIKGQVSPEFLRSQIEVGTRVCRSVQEARDQLIELRATIGRIAGEFGLAPIAASTHPFAHWESQHHTNKERYNVLAKDFQHVIRRMLICGMHVHIGIEDDDLRIDLLGQAPYFLPHLLALSTSSPFWQGEPTGLKSYRLSVFDELPRTGIPHSFSSYSEYERTIELMVSAGLIEDATKIWWDLRPSARFPTLEMRITDVCPLIEDAIAIAALYQCIIRLLYRLRRQNQRWRHYPPFLIRENRWRAQRYGIEEGMVDFGRGAMVPFSHLLEELFELVAEDAAYFGCAPEVAHARTILQRGTSADRQLKRYAKVKAEGGSEHDALIAVVDELVVETAAVPGANTAAVLEGESA</sequence>
<dbReference type="NCBIfam" id="TIGR02050">
    <property type="entry name" value="gshA_cyan_rel"/>
    <property type="match status" value="1"/>
</dbReference>
<dbReference type="InterPro" id="IPR050141">
    <property type="entry name" value="GCL_type2/YbdK_subfam"/>
</dbReference>